<dbReference type="PROSITE" id="PS50048">
    <property type="entry name" value="ZN2_CY6_FUNGAL_2"/>
    <property type="match status" value="1"/>
</dbReference>
<dbReference type="AlphaFoldDB" id="A0AAD7ABH0"/>
<feature type="domain" description="Zn(2)-C6 fungal-type" evidence="5">
    <location>
        <begin position="26"/>
        <end position="55"/>
    </location>
</feature>
<keyword evidence="4" id="KW-0175">Coiled coil</keyword>
<comment type="subcellular location">
    <subcellularLocation>
        <location evidence="1">Nucleus</location>
    </subcellularLocation>
</comment>
<dbReference type="InterPro" id="IPR001138">
    <property type="entry name" value="Zn2Cys6_DnaBD"/>
</dbReference>
<sequence>MTPNPSAQALSQKMTLDIMPTSGTAPCAECKRLKLKCDKIIPCASCVRRGCGETCPNGIYLPTGRGRRTVPTEASRLRHVLSEMQARMKELETAVIRATNYHSAVCPYRDISSADKDSSTEKLAESVCALSIKDTGNAQYYGPSAGTEALLSIEVIDDPDADDVPSTFTAITDSFSVGFRGTTAWDPHNALVQLLSHLPAKSRAWALVELYFENGCWSGTPIMRDELVELLSLVYARFNAADSRGSGAVLAPTCSVHQLAVIYGVFALGALVDLTLPPYNAESEHYFDLCQAALSALSLFDDTSTATVQALVLVSVFYSHGGPRFSMDGAWSVISLASNLCKSMGLHTGRFQPGLAAKHTQQLRALFWEIYAIETLQSLAVGRPTSTYLAGISCPFPIDVEQSMDDRGSILPGFYHRRWQFIKQVAAPVLETYLTAQAPSYQAIVELDQRIRKFMHSAMCTSPTPDEDRSSPATYFQRRTIHEACMNMLVYIHNRAFIQALRENPTGPYYTSRAISYLSAYRYASEIIRANIDNFKHHPQLFSRWWQSWKTLFNAGMIVGAVAAKSPQDTYGPQGLLELFVAVELFEGGAAASYRARGALNILHKLRAKAMTAYVKHSGSDEFSPPDADTDVALDIFAGHTRIVAQSILTRDCCAHRVPNVSPAPVGPAAHPTTEAVMETRVDPDIDLREGTLSPTLVEYFSSGSARPDFDVGVARWTRGTGEYGWQAAVVPKSADARGKNPSGPPLDLASMPLFDLGASPPADLGSVAENDYSISSDPSFLDPAHDPQWMDFLRDL</sequence>
<evidence type="ECO:0000259" key="5">
    <source>
        <dbReference type="PROSITE" id="PS50048"/>
    </source>
</evidence>
<dbReference type="Gene3D" id="4.10.240.10">
    <property type="entry name" value="Zn(2)-C6 fungal-type DNA-binding domain"/>
    <property type="match status" value="1"/>
</dbReference>
<dbReference type="CDD" id="cd00067">
    <property type="entry name" value="GAL4"/>
    <property type="match status" value="1"/>
</dbReference>
<dbReference type="GO" id="GO:0006351">
    <property type="term" value="P:DNA-templated transcription"/>
    <property type="evidence" value="ECO:0007669"/>
    <property type="project" value="InterPro"/>
</dbReference>
<reference evidence="6" key="1">
    <citation type="submission" date="2023-03" db="EMBL/GenBank/DDBJ databases">
        <title>Massive genome expansion in bonnet fungi (Mycena s.s.) driven by repeated elements and novel gene families across ecological guilds.</title>
        <authorList>
            <consortium name="Lawrence Berkeley National Laboratory"/>
            <person name="Harder C.B."/>
            <person name="Miyauchi S."/>
            <person name="Viragh M."/>
            <person name="Kuo A."/>
            <person name="Thoen E."/>
            <person name="Andreopoulos B."/>
            <person name="Lu D."/>
            <person name="Skrede I."/>
            <person name="Drula E."/>
            <person name="Henrissat B."/>
            <person name="Morin E."/>
            <person name="Kohler A."/>
            <person name="Barry K."/>
            <person name="LaButti K."/>
            <person name="Morin E."/>
            <person name="Salamov A."/>
            <person name="Lipzen A."/>
            <person name="Mereny Z."/>
            <person name="Hegedus B."/>
            <person name="Baldrian P."/>
            <person name="Stursova M."/>
            <person name="Weitz H."/>
            <person name="Taylor A."/>
            <person name="Grigoriev I.V."/>
            <person name="Nagy L.G."/>
            <person name="Martin F."/>
            <person name="Kauserud H."/>
        </authorList>
    </citation>
    <scope>NUCLEOTIDE SEQUENCE</scope>
    <source>
        <strain evidence="6">CBHHK002</strain>
    </source>
</reference>
<keyword evidence="2" id="KW-0479">Metal-binding</keyword>
<dbReference type="Pfam" id="PF04082">
    <property type="entry name" value="Fungal_trans"/>
    <property type="match status" value="1"/>
</dbReference>
<evidence type="ECO:0000313" key="7">
    <source>
        <dbReference type="Proteomes" id="UP001218218"/>
    </source>
</evidence>
<evidence type="ECO:0000256" key="4">
    <source>
        <dbReference type="SAM" id="Coils"/>
    </source>
</evidence>
<dbReference type="Proteomes" id="UP001218218">
    <property type="component" value="Unassembled WGS sequence"/>
</dbReference>
<accession>A0AAD7ABH0</accession>
<evidence type="ECO:0000313" key="6">
    <source>
        <dbReference type="EMBL" id="KAJ7354287.1"/>
    </source>
</evidence>
<dbReference type="InterPro" id="IPR050613">
    <property type="entry name" value="Sec_Metabolite_Reg"/>
</dbReference>
<dbReference type="SMART" id="SM00066">
    <property type="entry name" value="GAL4"/>
    <property type="match status" value="1"/>
</dbReference>
<protein>
    <recommendedName>
        <fullName evidence="5">Zn(2)-C6 fungal-type domain-containing protein</fullName>
    </recommendedName>
</protein>
<evidence type="ECO:0000256" key="3">
    <source>
        <dbReference type="ARBA" id="ARBA00023242"/>
    </source>
</evidence>
<gene>
    <name evidence="6" type="ORF">DFH08DRAFT_933851</name>
</gene>
<dbReference type="CDD" id="cd12148">
    <property type="entry name" value="fungal_TF_MHR"/>
    <property type="match status" value="1"/>
</dbReference>
<proteinExistence type="predicted"/>
<dbReference type="PROSITE" id="PS00463">
    <property type="entry name" value="ZN2_CY6_FUNGAL_1"/>
    <property type="match status" value="1"/>
</dbReference>
<dbReference type="EMBL" id="JARIHO010000010">
    <property type="protein sequence ID" value="KAJ7354287.1"/>
    <property type="molecule type" value="Genomic_DNA"/>
</dbReference>
<keyword evidence="3" id="KW-0539">Nucleus</keyword>
<dbReference type="PANTHER" id="PTHR31001:SF56">
    <property type="entry name" value="ZN(2)-C6 FUNGAL-TYPE DOMAIN-CONTAINING PROTEIN"/>
    <property type="match status" value="1"/>
</dbReference>
<keyword evidence="7" id="KW-1185">Reference proteome</keyword>
<comment type="caution">
    <text evidence="6">The sequence shown here is derived from an EMBL/GenBank/DDBJ whole genome shotgun (WGS) entry which is preliminary data.</text>
</comment>
<feature type="coiled-coil region" evidence="4">
    <location>
        <begin position="74"/>
        <end position="101"/>
    </location>
</feature>
<dbReference type="GO" id="GO:0005634">
    <property type="term" value="C:nucleus"/>
    <property type="evidence" value="ECO:0007669"/>
    <property type="project" value="UniProtKB-SubCell"/>
</dbReference>
<evidence type="ECO:0000256" key="2">
    <source>
        <dbReference type="ARBA" id="ARBA00022723"/>
    </source>
</evidence>
<name>A0AAD7ABH0_9AGAR</name>
<dbReference type="InterPro" id="IPR036864">
    <property type="entry name" value="Zn2-C6_fun-type_DNA-bd_sf"/>
</dbReference>
<dbReference type="GO" id="GO:0003677">
    <property type="term" value="F:DNA binding"/>
    <property type="evidence" value="ECO:0007669"/>
    <property type="project" value="InterPro"/>
</dbReference>
<dbReference type="InterPro" id="IPR007219">
    <property type="entry name" value="XnlR_reg_dom"/>
</dbReference>
<dbReference type="GO" id="GO:0000981">
    <property type="term" value="F:DNA-binding transcription factor activity, RNA polymerase II-specific"/>
    <property type="evidence" value="ECO:0007669"/>
    <property type="project" value="InterPro"/>
</dbReference>
<dbReference type="GO" id="GO:0008270">
    <property type="term" value="F:zinc ion binding"/>
    <property type="evidence" value="ECO:0007669"/>
    <property type="project" value="InterPro"/>
</dbReference>
<evidence type="ECO:0000256" key="1">
    <source>
        <dbReference type="ARBA" id="ARBA00004123"/>
    </source>
</evidence>
<organism evidence="6 7">
    <name type="scientific">Mycena albidolilacea</name>
    <dbReference type="NCBI Taxonomy" id="1033008"/>
    <lineage>
        <taxon>Eukaryota</taxon>
        <taxon>Fungi</taxon>
        <taxon>Dikarya</taxon>
        <taxon>Basidiomycota</taxon>
        <taxon>Agaricomycotina</taxon>
        <taxon>Agaricomycetes</taxon>
        <taxon>Agaricomycetidae</taxon>
        <taxon>Agaricales</taxon>
        <taxon>Marasmiineae</taxon>
        <taxon>Mycenaceae</taxon>
        <taxon>Mycena</taxon>
    </lineage>
</organism>
<dbReference type="PANTHER" id="PTHR31001">
    <property type="entry name" value="UNCHARACTERIZED TRANSCRIPTIONAL REGULATORY PROTEIN"/>
    <property type="match status" value="1"/>
</dbReference>
<dbReference type="SUPFAM" id="SSF57701">
    <property type="entry name" value="Zn2/Cys6 DNA-binding domain"/>
    <property type="match status" value="1"/>
</dbReference>
<dbReference type="SMART" id="SM00906">
    <property type="entry name" value="Fungal_trans"/>
    <property type="match status" value="1"/>
</dbReference>